<dbReference type="RefSeq" id="WP_166287702.1">
    <property type="nucleotide sequence ID" value="NZ_CP049863.1"/>
</dbReference>
<protein>
    <submittedName>
        <fullName evidence="1">Uncharacterized protein</fullName>
    </submittedName>
</protein>
<gene>
    <name evidence="1" type="ORF">G7068_01165</name>
</gene>
<accession>A0A6G7XBI9</accession>
<proteinExistence type="predicted"/>
<dbReference type="AlphaFoldDB" id="A0A6G7XBI9"/>
<sequence length="101" mass="11519">MSWVESFEISAPFIDLKNDPERAAMLAKELSKEIVDTHPLAGRYWKVIAEVEPQDDVLATAEDETVLVHLTWSRKSETPPWPLHQFLGSAVELRDLLGSRY</sequence>
<dbReference type="Proteomes" id="UP000502677">
    <property type="component" value="Chromosome"/>
</dbReference>
<dbReference type="EMBL" id="CP049863">
    <property type="protein sequence ID" value="QIK61970.1"/>
    <property type="molecule type" value="Genomic_DNA"/>
</dbReference>
<evidence type="ECO:0000313" key="1">
    <source>
        <dbReference type="EMBL" id="QIK61970.1"/>
    </source>
</evidence>
<dbReference type="KEGG" id="lvi:G7068_01165"/>
<organism evidence="1 2">
    <name type="scientific">Leucobacter viscericola</name>
    <dbReference type="NCBI Taxonomy" id="2714935"/>
    <lineage>
        <taxon>Bacteria</taxon>
        <taxon>Bacillati</taxon>
        <taxon>Actinomycetota</taxon>
        <taxon>Actinomycetes</taxon>
        <taxon>Micrococcales</taxon>
        <taxon>Microbacteriaceae</taxon>
        <taxon>Leucobacter</taxon>
    </lineage>
</organism>
<evidence type="ECO:0000313" key="2">
    <source>
        <dbReference type="Proteomes" id="UP000502677"/>
    </source>
</evidence>
<keyword evidence="2" id="KW-1185">Reference proteome</keyword>
<reference evidence="1 2" key="1">
    <citation type="submission" date="2020-03" db="EMBL/GenBank/DDBJ databases">
        <title>Leucobacter sp. nov., isolated from beetles.</title>
        <authorList>
            <person name="Hyun D.-W."/>
            <person name="Bae J.-W."/>
        </authorList>
    </citation>
    <scope>NUCLEOTIDE SEQUENCE [LARGE SCALE GENOMIC DNA]</scope>
    <source>
        <strain evidence="1 2">HDW9C</strain>
    </source>
</reference>
<name>A0A6G7XBI9_9MICO</name>